<dbReference type="FunFam" id="3.30.450.40:FF:000008">
    <property type="entry name" value="GAF domain-containing proteins"/>
    <property type="match status" value="1"/>
</dbReference>
<feature type="domain" description="GAF" evidence="2">
    <location>
        <begin position="52"/>
        <end position="169"/>
    </location>
</feature>
<evidence type="ECO:0000313" key="3">
    <source>
        <dbReference type="EMBL" id="TDO24041.1"/>
    </source>
</evidence>
<organism evidence="3 4">
    <name type="scientific">Pedobacter duraquae</name>
    <dbReference type="NCBI Taxonomy" id="425511"/>
    <lineage>
        <taxon>Bacteria</taxon>
        <taxon>Pseudomonadati</taxon>
        <taxon>Bacteroidota</taxon>
        <taxon>Sphingobacteriia</taxon>
        <taxon>Sphingobacteriales</taxon>
        <taxon>Sphingobacteriaceae</taxon>
        <taxon>Pedobacter</taxon>
    </lineage>
</organism>
<dbReference type="GO" id="GO:0005829">
    <property type="term" value="C:cytosol"/>
    <property type="evidence" value="ECO:0007669"/>
    <property type="project" value="TreeGrafter"/>
</dbReference>
<dbReference type="PANTHER" id="PTHR21021:SF15">
    <property type="entry name" value="FREE METHIONINE-R-SULFOXIDE REDUCTASE"/>
    <property type="match status" value="1"/>
</dbReference>
<accession>A0A4R6IPG5</accession>
<gene>
    <name evidence="3" type="ORF">CLV32_0328</name>
</gene>
<dbReference type="EMBL" id="SNWM01000001">
    <property type="protein sequence ID" value="TDO24041.1"/>
    <property type="molecule type" value="Genomic_DNA"/>
</dbReference>
<keyword evidence="4" id="KW-1185">Reference proteome</keyword>
<reference evidence="3 4" key="1">
    <citation type="submission" date="2019-03" db="EMBL/GenBank/DDBJ databases">
        <title>Genomic Encyclopedia of Archaeal and Bacterial Type Strains, Phase II (KMG-II): from individual species to whole genera.</title>
        <authorList>
            <person name="Goeker M."/>
        </authorList>
    </citation>
    <scope>NUCLEOTIDE SEQUENCE [LARGE SCALE GENOMIC DNA]</scope>
    <source>
        <strain evidence="3 4">DSM 19034</strain>
    </source>
</reference>
<dbReference type="InterPro" id="IPR051330">
    <property type="entry name" value="Phosphatase_reg/MetRdx"/>
</dbReference>
<dbReference type="InterPro" id="IPR029016">
    <property type="entry name" value="GAF-like_dom_sf"/>
</dbReference>
<evidence type="ECO:0000313" key="4">
    <source>
        <dbReference type="Proteomes" id="UP000295499"/>
    </source>
</evidence>
<dbReference type="AlphaFoldDB" id="A0A4R6IPG5"/>
<dbReference type="Proteomes" id="UP000295499">
    <property type="component" value="Unassembled WGS sequence"/>
</dbReference>
<evidence type="ECO:0000259" key="2">
    <source>
        <dbReference type="Pfam" id="PF13185"/>
    </source>
</evidence>
<comment type="similarity">
    <text evidence="1">Belongs to the free Met sulfoxide reductase family.</text>
</comment>
<proteinExistence type="inferred from homology"/>
<dbReference type="SUPFAM" id="SSF55781">
    <property type="entry name" value="GAF domain-like"/>
    <property type="match status" value="1"/>
</dbReference>
<protein>
    <submittedName>
        <fullName evidence="3">GAF domain-containing protein</fullName>
    </submittedName>
</protein>
<sequence length="172" mass="19218">MDIRKFVFLKKNMNMAEDLKILKDLSKEEQYQSLIPQLKGLLAGETDLIANLANVAAALKEQFSWFWVGFYLIKGDELVLGPFQGPVACTRIAKGRGVCGSAWLRNETIIVPDVDQFPGHIACASASRSEIVLPFYLAEEMVGVLDVDSEYLAYFDDVDAVYLTEILRLIHG</sequence>
<dbReference type="InterPro" id="IPR003018">
    <property type="entry name" value="GAF"/>
</dbReference>
<comment type="caution">
    <text evidence="3">The sequence shown here is derived from an EMBL/GenBank/DDBJ whole genome shotgun (WGS) entry which is preliminary data.</text>
</comment>
<dbReference type="GO" id="GO:0033745">
    <property type="term" value="F:L-methionine-(R)-S-oxide reductase activity"/>
    <property type="evidence" value="ECO:0007669"/>
    <property type="project" value="TreeGrafter"/>
</dbReference>
<evidence type="ECO:0000256" key="1">
    <source>
        <dbReference type="ARBA" id="ARBA00038454"/>
    </source>
</evidence>
<dbReference type="PANTHER" id="PTHR21021">
    <property type="entry name" value="GAF/PUTATIVE CYTOSKELETAL PROTEIN"/>
    <property type="match status" value="1"/>
</dbReference>
<dbReference type="Gene3D" id="3.30.450.40">
    <property type="match status" value="1"/>
</dbReference>
<name>A0A4R6IPG5_9SPHI</name>
<dbReference type="Pfam" id="PF13185">
    <property type="entry name" value="GAF_2"/>
    <property type="match status" value="1"/>
</dbReference>